<evidence type="ECO:0000313" key="6">
    <source>
        <dbReference type="EMBL" id="AWB66841.1"/>
    </source>
</evidence>
<organism evidence="6 7">
    <name type="scientific">Saccharobesus litoralis</name>
    <dbReference type="NCBI Taxonomy" id="2172099"/>
    <lineage>
        <taxon>Bacteria</taxon>
        <taxon>Pseudomonadati</taxon>
        <taxon>Pseudomonadota</taxon>
        <taxon>Gammaproteobacteria</taxon>
        <taxon>Alteromonadales</taxon>
        <taxon>Alteromonadaceae</taxon>
        <taxon>Saccharobesus</taxon>
    </lineage>
</organism>
<evidence type="ECO:0000256" key="1">
    <source>
        <dbReference type="ARBA" id="ARBA00012374"/>
    </source>
</evidence>
<dbReference type="PANTHER" id="PTHR14969:SF13">
    <property type="entry name" value="AT30094P"/>
    <property type="match status" value="1"/>
</dbReference>
<feature type="transmembrane region" description="Helical" evidence="4">
    <location>
        <begin position="36"/>
        <end position="58"/>
    </location>
</feature>
<evidence type="ECO:0000256" key="2">
    <source>
        <dbReference type="ARBA" id="ARBA00032707"/>
    </source>
</evidence>
<comment type="catalytic activity">
    <reaction evidence="3">
        <text>di-trans,octa-cis-undecaprenyl diphosphate + H2O = di-trans,octa-cis-undecaprenyl phosphate + phosphate + H(+)</text>
        <dbReference type="Rhea" id="RHEA:28094"/>
        <dbReference type="ChEBI" id="CHEBI:15377"/>
        <dbReference type="ChEBI" id="CHEBI:15378"/>
        <dbReference type="ChEBI" id="CHEBI:43474"/>
        <dbReference type="ChEBI" id="CHEBI:58405"/>
        <dbReference type="ChEBI" id="CHEBI:60392"/>
        <dbReference type="EC" id="3.6.1.27"/>
    </reaction>
</comment>
<dbReference type="Pfam" id="PF01569">
    <property type="entry name" value="PAP2"/>
    <property type="match status" value="1"/>
</dbReference>
<dbReference type="RefSeq" id="WP_108602897.1">
    <property type="nucleotide sequence ID" value="NZ_CP026604.1"/>
</dbReference>
<keyword evidence="4" id="KW-1133">Transmembrane helix</keyword>
<dbReference type="Proteomes" id="UP000244441">
    <property type="component" value="Chromosome"/>
</dbReference>
<dbReference type="AlphaFoldDB" id="A0A2S0VRK3"/>
<keyword evidence="4" id="KW-0472">Membrane</keyword>
<evidence type="ECO:0000313" key="7">
    <source>
        <dbReference type="Proteomes" id="UP000244441"/>
    </source>
</evidence>
<gene>
    <name evidence="6" type="ORF">C2869_10535</name>
</gene>
<evidence type="ECO:0000256" key="4">
    <source>
        <dbReference type="SAM" id="Phobius"/>
    </source>
</evidence>
<dbReference type="Gene3D" id="1.20.144.10">
    <property type="entry name" value="Phosphatidic acid phosphatase type 2/haloperoxidase"/>
    <property type="match status" value="1"/>
</dbReference>
<feature type="transmembrane region" description="Helical" evidence="4">
    <location>
        <begin position="179"/>
        <end position="197"/>
    </location>
</feature>
<feature type="transmembrane region" description="Helical" evidence="4">
    <location>
        <begin position="228"/>
        <end position="248"/>
    </location>
</feature>
<evidence type="ECO:0000259" key="5">
    <source>
        <dbReference type="SMART" id="SM00014"/>
    </source>
</evidence>
<feature type="transmembrane region" description="Helical" evidence="4">
    <location>
        <begin position="260"/>
        <end position="278"/>
    </location>
</feature>
<dbReference type="SMART" id="SM00014">
    <property type="entry name" value="acidPPc"/>
    <property type="match status" value="1"/>
</dbReference>
<protein>
    <recommendedName>
        <fullName evidence="1">undecaprenyl-diphosphate phosphatase</fullName>
        <ecNumber evidence="1">3.6.1.27</ecNumber>
    </recommendedName>
    <alternativeName>
        <fullName evidence="2">Undecaprenyl pyrophosphate phosphatase</fullName>
    </alternativeName>
</protein>
<sequence>MLNPVTAVRNSYLVKGLRLELAHGKRQLINANDEHLFSQLSFVAFGLLALAAVLYSVQGYHVGFYTINDLGHYLPSDLWQMTTYLGDTATCLCLMVFFARRFPAALWIIFIAAVYGLVVTHGMKAGFGQLRPPAVLEPETYHLIGNAFTKGSFPSGHSFSIFVFVTTCYYFSKQTSTRVCLVAFGLIVACSRVMVAAHWPVDTLVGSALGILVTLAAVYTAKRWLVGMVLPVHFIVLSLMLIATIKLFGHDGGYPAVTPFAWLLATSALAFFISEYFVTPYASAKFNSARQIG</sequence>
<reference evidence="6 7" key="1">
    <citation type="submission" date="2018-01" db="EMBL/GenBank/DDBJ databases">
        <title>Genome sequence of a Cantenovulum-like bacteria.</title>
        <authorList>
            <person name="Tan W.R."/>
            <person name="Lau N.-S."/>
            <person name="Go F."/>
            <person name="Amirul A.-A.A."/>
        </authorList>
    </citation>
    <scope>NUCLEOTIDE SEQUENCE [LARGE SCALE GENOMIC DNA]</scope>
    <source>
        <strain evidence="6 7">CCB-QB4</strain>
    </source>
</reference>
<dbReference type="EC" id="3.6.1.27" evidence="1"/>
<name>A0A2S0VRK3_9ALTE</name>
<feature type="transmembrane region" description="Helical" evidence="4">
    <location>
        <begin position="203"/>
        <end position="221"/>
    </location>
</feature>
<dbReference type="SUPFAM" id="SSF48317">
    <property type="entry name" value="Acid phosphatase/Vanadium-dependent haloperoxidase"/>
    <property type="match status" value="1"/>
</dbReference>
<feature type="transmembrane region" description="Helical" evidence="4">
    <location>
        <begin position="78"/>
        <end position="98"/>
    </location>
</feature>
<evidence type="ECO:0000256" key="3">
    <source>
        <dbReference type="ARBA" id="ARBA00047594"/>
    </source>
</evidence>
<feature type="transmembrane region" description="Helical" evidence="4">
    <location>
        <begin position="105"/>
        <end position="123"/>
    </location>
</feature>
<dbReference type="KEGG" id="cate:C2869_10535"/>
<feature type="transmembrane region" description="Helical" evidence="4">
    <location>
        <begin position="155"/>
        <end position="172"/>
    </location>
</feature>
<dbReference type="OrthoDB" id="9780918at2"/>
<accession>A0A2S0VRK3</accession>
<proteinExistence type="predicted"/>
<dbReference type="PANTHER" id="PTHR14969">
    <property type="entry name" value="SPHINGOSINE-1-PHOSPHATE PHOSPHOHYDROLASE"/>
    <property type="match status" value="1"/>
</dbReference>
<dbReference type="EMBL" id="CP026604">
    <property type="protein sequence ID" value="AWB66841.1"/>
    <property type="molecule type" value="Genomic_DNA"/>
</dbReference>
<dbReference type="InterPro" id="IPR036938">
    <property type="entry name" value="PAP2/HPO_sf"/>
</dbReference>
<dbReference type="GO" id="GO:0050380">
    <property type="term" value="F:undecaprenyl-diphosphatase activity"/>
    <property type="evidence" value="ECO:0007669"/>
    <property type="project" value="UniProtKB-EC"/>
</dbReference>
<keyword evidence="7" id="KW-1185">Reference proteome</keyword>
<feature type="domain" description="Phosphatidic acid phosphatase type 2/haloperoxidase" evidence="5">
    <location>
        <begin position="105"/>
        <end position="218"/>
    </location>
</feature>
<dbReference type="InterPro" id="IPR000326">
    <property type="entry name" value="PAP2/HPO"/>
</dbReference>
<keyword evidence="4" id="KW-0812">Transmembrane</keyword>